<dbReference type="Proteomes" id="UP000035651">
    <property type="component" value="Chromosome"/>
</dbReference>
<evidence type="ECO:0000313" key="3">
    <source>
        <dbReference type="Proteomes" id="UP000035651"/>
    </source>
</evidence>
<gene>
    <name evidence="2" type="ORF">AB870_25825</name>
</gene>
<evidence type="ECO:0000313" key="2">
    <source>
        <dbReference type="EMBL" id="ANI21672.1"/>
    </source>
</evidence>
<dbReference type="KEGG" id="pfg:AB870_25825"/>
<keyword evidence="1" id="KW-0472">Membrane</keyword>
<name>A0A173GZP4_9BURK</name>
<feature type="transmembrane region" description="Helical" evidence="1">
    <location>
        <begin position="21"/>
        <end position="42"/>
    </location>
</feature>
<protein>
    <submittedName>
        <fullName evidence="2">Uncharacterized protein</fullName>
    </submittedName>
</protein>
<accession>A0A173GZP4</accession>
<keyword evidence="3" id="KW-1185">Reference proteome</keyword>
<dbReference type="AlphaFoldDB" id="A0A173GZP4"/>
<sequence>MIDYPQHRTCRNIRENIMRGFKILGMATSWLAAGMLGIAGHAQAQPAGAPGSASGPARAPIAACNCAQIVADCSASVSVLPTRALGGVFSADVTLRTNAPSCAKVDYLLDDTPYVTILRDGTQGSQRLYGTRPLTSNSLSRMSCHVCAAASAPVPNEGLPADMARVDGAPGTFSVAPAAAMPTPAGAPALSTYAPSVAATQNANLAATVAPNTSNTSDTPLPSTIGDTAGLNAVNATSAAHAGSPEVARDVAAINAPAPAGTTIVTPPIPPAAPGNGIQASASTPSRLVNPSGRWRGMCTNAPPWWGLFGKPMTRLMALALNGSQVTGSVDDVEPNVHTTVQGTLAGERLQLAGSYGAKHDITFGADGTTLTDAWCNSDGRCETCEMQRF</sequence>
<keyword evidence="1" id="KW-1133">Transmembrane helix</keyword>
<dbReference type="EMBL" id="CP011807">
    <property type="protein sequence ID" value="ANI21672.1"/>
    <property type="molecule type" value="Genomic_DNA"/>
</dbReference>
<evidence type="ECO:0000256" key="1">
    <source>
        <dbReference type="SAM" id="Phobius"/>
    </source>
</evidence>
<proteinExistence type="predicted"/>
<reference evidence="2" key="1">
    <citation type="submission" date="2016-06" db="EMBL/GenBank/DDBJ databases">
        <title>Complete Genome Sequence of Pandoraea faecigallinarum DSM-23572.</title>
        <authorList>
            <person name="Yong D."/>
            <person name="Ee R."/>
            <person name="Lim Y.-L."/>
            <person name="Yin W.-F."/>
            <person name="Chan K.-G."/>
        </authorList>
    </citation>
    <scope>NUCLEOTIDE SEQUENCE</scope>
    <source>
        <strain evidence="2">DSM 23572</strain>
    </source>
</reference>
<keyword evidence="1" id="KW-0812">Transmembrane</keyword>
<organism evidence="2 3">
    <name type="scientific">Pandoraea faecigallinarum</name>
    <dbReference type="NCBI Taxonomy" id="656179"/>
    <lineage>
        <taxon>Bacteria</taxon>
        <taxon>Pseudomonadati</taxon>
        <taxon>Pseudomonadota</taxon>
        <taxon>Betaproteobacteria</taxon>
        <taxon>Burkholderiales</taxon>
        <taxon>Burkholderiaceae</taxon>
        <taxon>Pandoraea</taxon>
    </lineage>
</organism>